<evidence type="ECO:0000256" key="2">
    <source>
        <dbReference type="ARBA" id="ARBA00006577"/>
    </source>
</evidence>
<comment type="catalytic activity">
    <reaction evidence="1 6 7">
        <text>[protein]-peptidylproline (omega=180) = [protein]-peptidylproline (omega=0)</text>
        <dbReference type="Rhea" id="RHEA:16237"/>
        <dbReference type="Rhea" id="RHEA-COMP:10747"/>
        <dbReference type="Rhea" id="RHEA-COMP:10748"/>
        <dbReference type="ChEBI" id="CHEBI:83833"/>
        <dbReference type="ChEBI" id="CHEBI:83834"/>
        <dbReference type="EC" id="5.2.1.8"/>
    </reaction>
</comment>
<dbReference type="PANTHER" id="PTHR43811:SF19">
    <property type="entry name" value="39 KDA FK506-BINDING NUCLEAR PROTEIN"/>
    <property type="match status" value="1"/>
</dbReference>
<dbReference type="Gene3D" id="1.10.287.460">
    <property type="entry name" value="Peptidyl-prolyl cis-trans isomerase, FKBP-type, N-terminal domain"/>
    <property type="match status" value="1"/>
</dbReference>
<dbReference type="EC" id="5.2.1.8" evidence="7"/>
<evidence type="ECO:0000256" key="7">
    <source>
        <dbReference type="RuleBase" id="RU003915"/>
    </source>
</evidence>
<dbReference type="GO" id="GO:0016020">
    <property type="term" value="C:membrane"/>
    <property type="evidence" value="ECO:0007669"/>
    <property type="project" value="InterPro"/>
</dbReference>
<dbReference type="InterPro" id="IPR046357">
    <property type="entry name" value="PPIase_dom_sf"/>
</dbReference>
<comment type="similarity">
    <text evidence="2 7">Belongs to the FKBP-type PPIase family.</text>
</comment>
<dbReference type="EMBL" id="JACJFM010000008">
    <property type="protein sequence ID" value="MBB1486573.1"/>
    <property type="molecule type" value="Genomic_DNA"/>
</dbReference>
<dbReference type="FunFam" id="3.10.50.40:FF:000045">
    <property type="entry name" value="Peptidyl-prolyl cis-trans isomerase"/>
    <property type="match status" value="1"/>
</dbReference>
<reference evidence="10 11" key="1">
    <citation type="submission" date="2020-08" db="EMBL/GenBank/DDBJ databases">
        <title>Oceanospirillum sp. nov. isolated from marine sediment.</title>
        <authorList>
            <person name="Ji X."/>
        </authorList>
    </citation>
    <scope>NUCLEOTIDE SEQUENCE [LARGE SCALE GENOMIC DNA]</scope>
    <source>
        <strain evidence="10 11">D5</strain>
    </source>
</reference>
<dbReference type="GO" id="GO:0006457">
    <property type="term" value="P:protein folding"/>
    <property type="evidence" value="ECO:0007669"/>
    <property type="project" value="InterPro"/>
</dbReference>
<feature type="chain" id="PRO_5032661026" description="Peptidyl-prolyl cis-trans isomerase" evidence="8">
    <location>
        <begin position="21"/>
        <end position="236"/>
    </location>
</feature>
<feature type="domain" description="PPIase FKBP-type" evidence="9">
    <location>
        <begin position="141"/>
        <end position="227"/>
    </location>
</feature>
<organism evidence="10 11">
    <name type="scientific">Oceanospirillum sediminis</name>
    <dbReference type="NCBI Taxonomy" id="2760088"/>
    <lineage>
        <taxon>Bacteria</taxon>
        <taxon>Pseudomonadati</taxon>
        <taxon>Pseudomonadota</taxon>
        <taxon>Gammaproteobacteria</taxon>
        <taxon>Oceanospirillales</taxon>
        <taxon>Oceanospirillaceae</taxon>
        <taxon>Oceanospirillum</taxon>
    </lineage>
</organism>
<dbReference type="InterPro" id="IPR001179">
    <property type="entry name" value="PPIase_FKBP_dom"/>
</dbReference>
<comment type="caution">
    <text evidence="10">The sequence shown here is derived from an EMBL/GenBank/DDBJ whole genome shotgun (WGS) entry which is preliminary data.</text>
</comment>
<keyword evidence="5 6" id="KW-0413">Isomerase</keyword>
<keyword evidence="4 6" id="KW-0697">Rotamase</keyword>
<evidence type="ECO:0000259" key="9">
    <source>
        <dbReference type="PROSITE" id="PS50059"/>
    </source>
</evidence>
<evidence type="ECO:0000256" key="3">
    <source>
        <dbReference type="ARBA" id="ARBA00022729"/>
    </source>
</evidence>
<dbReference type="SUPFAM" id="SSF54534">
    <property type="entry name" value="FKBP-like"/>
    <property type="match status" value="1"/>
</dbReference>
<proteinExistence type="inferred from homology"/>
<feature type="signal peptide" evidence="8">
    <location>
        <begin position="1"/>
        <end position="20"/>
    </location>
</feature>
<dbReference type="PANTHER" id="PTHR43811">
    <property type="entry name" value="FKBP-TYPE PEPTIDYL-PROLYL CIS-TRANS ISOMERASE FKPA"/>
    <property type="match status" value="1"/>
</dbReference>
<dbReference type="InterPro" id="IPR036944">
    <property type="entry name" value="PPIase_FKBP_N_sf"/>
</dbReference>
<sequence length="236" mass="25596">MKKALLTLALSGLLATPVMAATELKTEDDRLSYSLGMIMGQRLKQDVENLNVDVMAQAIKDLYAGKEMKMTDAEVGQTMQAFQQKKIQEQQEAQAKAAEENLKKGEDFLTENGKKSDVKTTESGLQYQVLTAGNGAKPAATDQVKVHYEGKLISGQVFDSSLQRGEPVTFTLNQVIPGWQEGLQLMSVGSKWKLFIPSGLAYGPGGAGGAIGPNETLIFEVELLDINPESKEKKEG</sequence>
<evidence type="ECO:0000256" key="6">
    <source>
        <dbReference type="PROSITE-ProRule" id="PRU00277"/>
    </source>
</evidence>
<evidence type="ECO:0000313" key="10">
    <source>
        <dbReference type="EMBL" id="MBB1486573.1"/>
    </source>
</evidence>
<evidence type="ECO:0000256" key="8">
    <source>
        <dbReference type="SAM" id="SignalP"/>
    </source>
</evidence>
<dbReference type="PRINTS" id="PR01730">
    <property type="entry name" value="INFPOTNTIATR"/>
</dbReference>
<name>A0A839IME1_9GAMM</name>
<keyword evidence="3 8" id="KW-0732">Signal</keyword>
<dbReference type="PROSITE" id="PS50059">
    <property type="entry name" value="FKBP_PPIASE"/>
    <property type="match status" value="1"/>
</dbReference>
<accession>A0A839IME1</accession>
<dbReference type="AlphaFoldDB" id="A0A839IME1"/>
<dbReference type="RefSeq" id="WP_182808360.1">
    <property type="nucleotide sequence ID" value="NZ_JACJFM010000008.1"/>
</dbReference>
<evidence type="ECO:0000313" key="11">
    <source>
        <dbReference type="Proteomes" id="UP000565262"/>
    </source>
</evidence>
<evidence type="ECO:0000256" key="4">
    <source>
        <dbReference type="ARBA" id="ARBA00023110"/>
    </source>
</evidence>
<dbReference type="Pfam" id="PF01346">
    <property type="entry name" value="FKBP_N"/>
    <property type="match status" value="1"/>
</dbReference>
<dbReference type="Gene3D" id="3.10.50.40">
    <property type="match status" value="1"/>
</dbReference>
<evidence type="ECO:0000256" key="5">
    <source>
        <dbReference type="ARBA" id="ARBA00023235"/>
    </source>
</evidence>
<keyword evidence="11" id="KW-1185">Reference proteome</keyword>
<dbReference type="GO" id="GO:0003755">
    <property type="term" value="F:peptidyl-prolyl cis-trans isomerase activity"/>
    <property type="evidence" value="ECO:0007669"/>
    <property type="project" value="UniProtKB-UniRule"/>
</dbReference>
<dbReference type="Proteomes" id="UP000565262">
    <property type="component" value="Unassembled WGS sequence"/>
</dbReference>
<dbReference type="InterPro" id="IPR008104">
    <property type="entry name" value="INFPOTNTIATR"/>
</dbReference>
<protein>
    <recommendedName>
        <fullName evidence="7">Peptidyl-prolyl cis-trans isomerase</fullName>
        <ecNumber evidence="7">5.2.1.8</ecNumber>
    </recommendedName>
</protein>
<dbReference type="Pfam" id="PF00254">
    <property type="entry name" value="FKBP_C"/>
    <property type="match status" value="1"/>
</dbReference>
<dbReference type="InterPro" id="IPR000774">
    <property type="entry name" value="PPIase_FKBP_N"/>
</dbReference>
<gene>
    <name evidence="10" type="ORF">H4O21_08115</name>
</gene>
<evidence type="ECO:0000256" key="1">
    <source>
        <dbReference type="ARBA" id="ARBA00000971"/>
    </source>
</evidence>